<dbReference type="EMBL" id="ML143386">
    <property type="protein sequence ID" value="TBU35777.1"/>
    <property type="molecule type" value="Genomic_DNA"/>
</dbReference>
<dbReference type="SUPFAM" id="SSF55753">
    <property type="entry name" value="Actin depolymerizing proteins"/>
    <property type="match status" value="2"/>
</dbReference>
<keyword evidence="4" id="KW-0677">Repeat</keyword>
<evidence type="ECO:0000256" key="7">
    <source>
        <dbReference type="ARBA" id="ARBA00038532"/>
    </source>
</evidence>
<feature type="domain" description="ADF-H" evidence="9">
    <location>
        <begin position="179"/>
        <end position="321"/>
    </location>
</feature>
<dbReference type="AlphaFoldDB" id="A0A4Q9N6Q3"/>
<name>A0A4Q9N6Q3_9APHY</name>
<feature type="domain" description="ADF-H" evidence="9">
    <location>
        <begin position="6"/>
        <end position="136"/>
    </location>
</feature>
<dbReference type="InterPro" id="IPR028458">
    <property type="entry name" value="Twinfilin"/>
</dbReference>
<keyword evidence="5" id="KW-0009">Actin-binding</keyword>
<dbReference type="FunFam" id="3.40.20.10:FF:000042">
    <property type="entry name" value="Actin depolymerizing protein"/>
    <property type="match status" value="1"/>
</dbReference>
<evidence type="ECO:0000256" key="4">
    <source>
        <dbReference type="ARBA" id="ARBA00022737"/>
    </source>
</evidence>
<evidence type="ECO:0000256" key="8">
    <source>
        <dbReference type="SAM" id="MobiDB-lite"/>
    </source>
</evidence>
<accession>A0A4Q9N6Q3</accession>
<dbReference type="PANTHER" id="PTHR13759:SF1">
    <property type="entry name" value="TWINFILIN"/>
    <property type="match status" value="1"/>
</dbReference>
<feature type="region of interest" description="Disordered" evidence="8">
    <location>
        <begin position="326"/>
        <end position="355"/>
    </location>
</feature>
<reference evidence="10" key="1">
    <citation type="submission" date="2019-01" db="EMBL/GenBank/DDBJ databases">
        <title>Draft genome sequences of three monokaryotic isolates of the white-rot basidiomycete fungus Dichomitus squalens.</title>
        <authorList>
            <consortium name="DOE Joint Genome Institute"/>
            <person name="Lopez S.C."/>
            <person name="Andreopoulos B."/>
            <person name="Pangilinan J."/>
            <person name="Lipzen A."/>
            <person name="Riley R."/>
            <person name="Ahrendt S."/>
            <person name="Ng V."/>
            <person name="Barry K."/>
            <person name="Daum C."/>
            <person name="Grigoriev I.V."/>
            <person name="Hilden K.S."/>
            <person name="Makela M.R."/>
            <person name="de Vries R.P."/>
        </authorList>
    </citation>
    <scope>NUCLEOTIDE SEQUENCE [LARGE SCALE GENOMIC DNA]</scope>
    <source>
        <strain evidence="10">OM18370.1</strain>
    </source>
</reference>
<dbReference type="CDD" id="cd11285">
    <property type="entry name" value="ADF_Twf-N_like"/>
    <property type="match status" value="1"/>
</dbReference>
<keyword evidence="3" id="KW-0963">Cytoplasm</keyword>
<evidence type="ECO:0000256" key="3">
    <source>
        <dbReference type="ARBA" id="ARBA00022490"/>
    </source>
</evidence>
<sequence>MSAPTGIAVSPELTSAFSDAVDSGNVRFLKISIQNESLVPDGTHPPSGTLEQDLDKLGDILEESVPAYVLVRLDDPPTEWLAVYYVPDSAKVRDKMLYAATRNTLTKSLGSTHFTDSIFATAKEDVNAEAYAKHKRHLAAPKPLSAREKEMEAVKAAEREAGGRIYEGSRARQNHVGQGVFLKWSPEAEEAIKDLVTADDSRLVILSIDPATETLLLTSTNQIDVSQLGSSLPLDSPSYAFFAWPQSITSPPRREVVPIYSCPSASPVRHRMLYSSAVLFVVKEVKEFLSSTGSTSTLSSRKVETSDPSELDEKYLVSELGLAGADVPTSAASGPAEGGDRKPFARPKGPGRKPR</sequence>
<dbReference type="PANTHER" id="PTHR13759">
    <property type="entry name" value="TWINFILIN"/>
    <property type="match status" value="1"/>
</dbReference>
<dbReference type="InterPro" id="IPR002108">
    <property type="entry name" value="ADF-H"/>
</dbReference>
<dbReference type="Gene3D" id="3.40.20.10">
    <property type="entry name" value="Severin"/>
    <property type="match status" value="2"/>
</dbReference>
<dbReference type="SMART" id="SM00102">
    <property type="entry name" value="ADF"/>
    <property type="match status" value="2"/>
</dbReference>
<comment type="subcellular location">
    <subcellularLocation>
        <location evidence="1">Cytoplasm</location>
        <location evidence="1">Cytoskeleton</location>
    </subcellularLocation>
</comment>
<proteinExistence type="inferred from homology"/>
<dbReference type="PROSITE" id="PS51263">
    <property type="entry name" value="ADF_H"/>
    <property type="match status" value="2"/>
</dbReference>
<dbReference type="InterPro" id="IPR029006">
    <property type="entry name" value="ADF-H/Gelsolin-like_dom_sf"/>
</dbReference>
<comment type="subunit">
    <text evidence="7">Interacts with G-actin; ADP-actin form.</text>
</comment>
<dbReference type="OrthoDB" id="10006997at2759"/>
<evidence type="ECO:0000256" key="1">
    <source>
        <dbReference type="ARBA" id="ARBA00004245"/>
    </source>
</evidence>
<evidence type="ECO:0000313" key="10">
    <source>
        <dbReference type="EMBL" id="TBU35777.1"/>
    </source>
</evidence>
<dbReference type="Proteomes" id="UP000292957">
    <property type="component" value="Unassembled WGS sequence"/>
</dbReference>
<dbReference type="Pfam" id="PF00241">
    <property type="entry name" value="Cofilin_ADF"/>
    <property type="match status" value="2"/>
</dbReference>
<comment type="similarity">
    <text evidence="2">Belongs to the actin-binding proteins ADF family. Twinfilin subfamily.</text>
</comment>
<dbReference type="GO" id="GO:0051016">
    <property type="term" value="P:barbed-end actin filament capping"/>
    <property type="evidence" value="ECO:0007669"/>
    <property type="project" value="TreeGrafter"/>
</dbReference>
<dbReference type="GO" id="GO:0051015">
    <property type="term" value="F:actin filament binding"/>
    <property type="evidence" value="ECO:0007669"/>
    <property type="project" value="TreeGrafter"/>
</dbReference>
<protein>
    <recommendedName>
        <fullName evidence="9">ADF-H domain-containing protein</fullName>
    </recommendedName>
</protein>
<dbReference type="GO" id="GO:0005737">
    <property type="term" value="C:cytoplasm"/>
    <property type="evidence" value="ECO:0007669"/>
    <property type="project" value="TreeGrafter"/>
</dbReference>
<dbReference type="GO" id="GO:0003785">
    <property type="term" value="F:actin monomer binding"/>
    <property type="evidence" value="ECO:0007669"/>
    <property type="project" value="TreeGrafter"/>
</dbReference>
<dbReference type="GO" id="GO:0030042">
    <property type="term" value="P:actin filament depolymerization"/>
    <property type="evidence" value="ECO:0007669"/>
    <property type="project" value="TreeGrafter"/>
</dbReference>
<evidence type="ECO:0000256" key="2">
    <source>
        <dbReference type="ARBA" id="ARBA00009557"/>
    </source>
</evidence>
<evidence type="ECO:0000256" key="5">
    <source>
        <dbReference type="ARBA" id="ARBA00023203"/>
    </source>
</evidence>
<dbReference type="GO" id="GO:0005884">
    <property type="term" value="C:actin filament"/>
    <property type="evidence" value="ECO:0007669"/>
    <property type="project" value="TreeGrafter"/>
</dbReference>
<organism evidence="10">
    <name type="scientific">Dichomitus squalens</name>
    <dbReference type="NCBI Taxonomy" id="114155"/>
    <lineage>
        <taxon>Eukaryota</taxon>
        <taxon>Fungi</taxon>
        <taxon>Dikarya</taxon>
        <taxon>Basidiomycota</taxon>
        <taxon>Agaricomycotina</taxon>
        <taxon>Agaricomycetes</taxon>
        <taxon>Polyporales</taxon>
        <taxon>Polyporaceae</taxon>
        <taxon>Dichomitus</taxon>
    </lineage>
</organism>
<dbReference type="CDD" id="cd11284">
    <property type="entry name" value="ADF_Twf-C_like"/>
    <property type="match status" value="1"/>
</dbReference>
<evidence type="ECO:0000256" key="6">
    <source>
        <dbReference type="ARBA" id="ARBA00023212"/>
    </source>
</evidence>
<gene>
    <name evidence="10" type="ORF">BD311DRAFT_680384</name>
</gene>
<keyword evidence="6" id="KW-0206">Cytoskeleton</keyword>
<evidence type="ECO:0000259" key="9">
    <source>
        <dbReference type="PROSITE" id="PS51263"/>
    </source>
</evidence>